<sequence length="397" mass="45525">MVRGKLSGEPRYGAMVLGYDEDELTDADREPGPEVTSKLFRRWQKAVRGRSPAEDMTNPVWRWLFRGRVDPYHANERFRSRLQKMLRRVDFPSEPRWAGCRMGQSRTELADGRVFWIAGEHEDFYDPDFFIYNDVIIESVDGDVRIFGYPESVFRPTDFHSATAINDGQSILILGNVGYCDQRAVGHTPIYRLDTETLAMSGIHSTGEQPGWISDHQATLSDDGSSILVRGGKVLSDDGFLENIDDWSLSLAEFRWDRLTKRQWIRFQVARHDGSGLHLWNYDMRKFALEYPRAGLDPEDDLADEIGAEPNMEAYDSLYRPQVPYTPIDPDPEDDDDWRTKKITIDGVRVRYTDDMDQLTVTVEGDLPKAIVDSIAKDVCAKLSLVENADCRVKWID</sequence>
<dbReference type="EMBL" id="CP036432">
    <property type="protein sequence ID" value="QDV85142.1"/>
    <property type="molecule type" value="Genomic_DNA"/>
</dbReference>
<dbReference type="SUPFAM" id="SSF50965">
    <property type="entry name" value="Galactose oxidase, central domain"/>
    <property type="match status" value="1"/>
</dbReference>
<gene>
    <name evidence="1" type="ORF">TBK1r_40960</name>
</gene>
<evidence type="ECO:0000313" key="1">
    <source>
        <dbReference type="EMBL" id="QDV85142.1"/>
    </source>
</evidence>
<accession>A0ABX5XU69</accession>
<evidence type="ECO:0000313" key="2">
    <source>
        <dbReference type="Proteomes" id="UP000318081"/>
    </source>
</evidence>
<organism evidence="1 2">
    <name type="scientific">Stieleria magnilauensis</name>
    <dbReference type="NCBI Taxonomy" id="2527963"/>
    <lineage>
        <taxon>Bacteria</taxon>
        <taxon>Pseudomonadati</taxon>
        <taxon>Planctomycetota</taxon>
        <taxon>Planctomycetia</taxon>
        <taxon>Pirellulales</taxon>
        <taxon>Pirellulaceae</taxon>
        <taxon>Stieleria</taxon>
    </lineage>
</organism>
<dbReference type="InterPro" id="IPR011043">
    <property type="entry name" value="Gal_Oxase/kelch_b-propeller"/>
</dbReference>
<protein>
    <submittedName>
        <fullName evidence="1">Uncharacterized protein</fullName>
    </submittedName>
</protein>
<proteinExistence type="predicted"/>
<name>A0ABX5XU69_9BACT</name>
<reference evidence="1 2" key="1">
    <citation type="submission" date="2019-02" db="EMBL/GenBank/DDBJ databases">
        <title>Deep-cultivation of Planctomycetes and their phenomic and genomic characterization uncovers novel biology.</title>
        <authorList>
            <person name="Wiegand S."/>
            <person name="Jogler M."/>
            <person name="Boedeker C."/>
            <person name="Pinto D."/>
            <person name="Vollmers J."/>
            <person name="Rivas-Marin E."/>
            <person name="Kohn T."/>
            <person name="Peeters S.H."/>
            <person name="Heuer A."/>
            <person name="Rast P."/>
            <person name="Oberbeckmann S."/>
            <person name="Bunk B."/>
            <person name="Jeske O."/>
            <person name="Meyerdierks A."/>
            <person name="Storesund J.E."/>
            <person name="Kallscheuer N."/>
            <person name="Luecker S."/>
            <person name="Lage O.M."/>
            <person name="Pohl T."/>
            <person name="Merkel B.J."/>
            <person name="Hornburger P."/>
            <person name="Mueller R.-W."/>
            <person name="Bruemmer F."/>
            <person name="Labrenz M."/>
            <person name="Spormann A.M."/>
            <person name="Op den Camp H."/>
            <person name="Overmann J."/>
            <person name="Amann R."/>
            <person name="Jetten M.S.M."/>
            <person name="Mascher T."/>
            <person name="Medema M.H."/>
            <person name="Devos D.P."/>
            <person name="Kaster A.-K."/>
            <person name="Ovreas L."/>
            <person name="Rohde M."/>
            <person name="Galperin M.Y."/>
            <person name="Jogler C."/>
        </authorList>
    </citation>
    <scope>NUCLEOTIDE SEQUENCE [LARGE SCALE GENOMIC DNA]</scope>
    <source>
        <strain evidence="1 2">TBK1r</strain>
    </source>
</reference>
<dbReference type="Proteomes" id="UP000318081">
    <property type="component" value="Chromosome"/>
</dbReference>
<keyword evidence="2" id="KW-1185">Reference proteome</keyword>